<gene>
    <name evidence="11" type="ORF">SAMN05421737_11076</name>
</gene>
<comment type="catalytic activity">
    <reaction evidence="1 10">
        <text>4-hydroxy-4-methyl-2-oxoglutarate = 2 pyruvate</text>
        <dbReference type="Rhea" id="RHEA:22748"/>
        <dbReference type="ChEBI" id="CHEBI:15361"/>
        <dbReference type="ChEBI" id="CHEBI:58276"/>
        <dbReference type="EC" id="4.1.3.17"/>
    </reaction>
</comment>
<dbReference type="SUPFAM" id="SSF89562">
    <property type="entry name" value="RraA-like"/>
    <property type="match status" value="1"/>
</dbReference>
<evidence type="ECO:0000256" key="2">
    <source>
        <dbReference type="ARBA" id="ARBA00001968"/>
    </source>
</evidence>
<protein>
    <recommendedName>
        <fullName evidence="10">4-hydroxy-4-methyl-2-oxoglutarate aldolase</fullName>
        <shortName evidence="10">HMG aldolase</shortName>
        <ecNumber evidence="10">4.1.1.112</ecNumber>
        <ecNumber evidence="10">4.1.3.17</ecNumber>
    </recommendedName>
    <alternativeName>
        <fullName evidence="10">Oxaloacetate decarboxylase</fullName>
    </alternativeName>
</protein>
<evidence type="ECO:0000256" key="4">
    <source>
        <dbReference type="ARBA" id="ARBA00011233"/>
    </source>
</evidence>
<feature type="binding site" evidence="9">
    <location>
        <begin position="77"/>
        <end position="80"/>
    </location>
    <ligand>
        <name>substrate</name>
    </ligand>
</feature>
<dbReference type="EC" id="4.1.3.17" evidence="10"/>
<organism evidence="11 12">
    <name type="scientific">Shouchella lonarensis</name>
    <dbReference type="NCBI Taxonomy" id="1464122"/>
    <lineage>
        <taxon>Bacteria</taxon>
        <taxon>Bacillati</taxon>
        <taxon>Bacillota</taxon>
        <taxon>Bacilli</taxon>
        <taxon>Bacillales</taxon>
        <taxon>Bacillaceae</taxon>
        <taxon>Shouchella</taxon>
    </lineage>
</organism>
<dbReference type="AlphaFoldDB" id="A0A1G6MMB4"/>
<comment type="cofactor">
    <cofactor evidence="2 10">
        <name>a divalent metal cation</name>
        <dbReference type="ChEBI" id="CHEBI:60240"/>
    </cofactor>
</comment>
<dbReference type="InterPro" id="IPR036704">
    <property type="entry name" value="RraA/RraA-like_sf"/>
</dbReference>
<dbReference type="RefSeq" id="WP_090776370.1">
    <property type="nucleotide sequence ID" value="NZ_FMYM01000010.1"/>
</dbReference>
<comment type="catalytic activity">
    <reaction evidence="8 10">
        <text>oxaloacetate + H(+) = pyruvate + CO2</text>
        <dbReference type="Rhea" id="RHEA:15641"/>
        <dbReference type="ChEBI" id="CHEBI:15361"/>
        <dbReference type="ChEBI" id="CHEBI:15378"/>
        <dbReference type="ChEBI" id="CHEBI:16452"/>
        <dbReference type="ChEBI" id="CHEBI:16526"/>
        <dbReference type="EC" id="4.1.1.112"/>
    </reaction>
</comment>
<comment type="function">
    <text evidence="7 10">Catalyzes the aldol cleavage of 4-hydroxy-4-methyl-2-oxoglutarate (HMG) into 2 molecules of pyruvate. Also contains a secondary oxaloacetate (OAA) decarboxylase activity due to the common pyruvate enolate transition state formed following C-C bond cleavage in the retro-aldol and decarboxylation reactions.</text>
</comment>
<evidence type="ECO:0000256" key="9">
    <source>
        <dbReference type="PIRSR" id="PIRSR605493-1"/>
    </source>
</evidence>
<dbReference type="PANTHER" id="PTHR33254">
    <property type="entry name" value="4-HYDROXY-4-METHYL-2-OXOGLUTARATE ALDOLASE 3-RELATED"/>
    <property type="match status" value="1"/>
</dbReference>
<feature type="binding site" evidence="9">
    <location>
        <position position="99"/>
    </location>
    <ligand>
        <name>substrate</name>
    </ligand>
</feature>
<dbReference type="CDD" id="cd16841">
    <property type="entry name" value="RraA_family"/>
    <property type="match status" value="1"/>
</dbReference>
<dbReference type="InterPro" id="IPR005493">
    <property type="entry name" value="RraA/RraA-like"/>
</dbReference>
<name>A0A1G6MMB4_9BACI</name>
<evidence type="ECO:0000256" key="5">
    <source>
        <dbReference type="ARBA" id="ARBA00022723"/>
    </source>
</evidence>
<dbReference type="EC" id="4.1.1.112" evidence="10"/>
<evidence type="ECO:0000256" key="8">
    <source>
        <dbReference type="ARBA" id="ARBA00047973"/>
    </source>
</evidence>
<comment type="subunit">
    <text evidence="4 10">Homotrimer.</text>
</comment>
<dbReference type="STRING" id="1464122.SAMN05421737_11076"/>
<dbReference type="Proteomes" id="UP000242662">
    <property type="component" value="Unassembled WGS sequence"/>
</dbReference>
<proteinExistence type="inferred from homology"/>
<sequence>MSFKTTDVCDDYVSELQILQPGIVKSFGSVHKFSGPITTVDVFEDNVLVKETLAKASPGNVIVVDGKGEESRCALLGDKVAQIAMDAGVVGIIINGYVRDTAELAAMNIGIYARGPLPNKSKKEGKGQVGAGVDFGGVSWRDGYYVYVDEDGIVLAGREL</sequence>
<comment type="similarity">
    <text evidence="3 10">Belongs to the class II aldolase/RraA-like family.</text>
</comment>
<evidence type="ECO:0000256" key="1">
    <source>
        <dbReference type="ARBA" id="ARBA00001342"/>
    </source>
</evidence>
<keyword evidence="12" id="KW-1185">Reference proteome</keyword>
<keyword evidence="5 9" id="KW-0479">Metal-binding</keyword>
<dbReference type="NCBIfam" id="NF006875">
    <property type="entry name" value="PRK09372.1"/>
    <property type="match status" value="1"/>
</dbReference>
<evidence type="ECO:0000256" key="3">
    <source>
        <dbReference type="ARBA" id="ARBA00008621"/>
    </source>
</evidence>
<dbReference type="OrthoDB" id="9784786at2"/>
<dbReference type="Pfam" id="PF03737">
    <property type="entry name" value="RraA-like"/>
    <property type="match status" value="1"/>
</dbReference>
<keyword evidence="9" id="KW-0460">Magnesium</keyword>
<reference evidence="12" key="1">
    <citation type="submission" date="2016-09" db="EMBL/GenBank/DDBJ databases">
        <authorList>
            <person name="Varghese N."/>
            <person name="Submissions S."/>
        </authorList>
    </citation>
    <scope>NUCLEOTIDE SEQUENCE [LARGE SCALE GENOMIC DNA]</scope>
    <source>
        <strain evidence="12">25nlg</strain>
    </source>
</reference>
<dbReference type="PANTHER" id="PTHR33254:SF4">
    <property type="entry name" value="4-HYDROXY-4-METHYL-2-OXOGLUTARATE ALDOLASE 3-RELATED"/>
    <property type="match status" value="1"/>
</dbReference>
<comment type="cofactor">
    <cofactor evidence="9">
        <name>Mg(2+)</name>
        <dbReference type="ChEBI" id="CHEBI:18420"/>
    </cofactor>
</comment>
<dbReference type="NCBIfam" id="TIGR01935">
    <property type="entry name" value="NOT-MenG"/>
    <property type="match status" value="1"/>
</dbReference>
<dbReference type="GO" id="GO:0046872">
    <property type="term" value="F:metal ion binding"/>
    <property type="evidence" value="ECO:0007669"/>
    <property type="project" value="UniProtKB-KW"/>
</dbReference>
<dbReference type="EMBL" id="FMYM01000010">
    <property type="protein sequence ID" value="SDC56652.1"/>
    <property type="molecule type" value="Genomic_DNA"/>
</dbReference>
<dbReference type="GO" id="GO:0051252">
    <property type="term" value="P:regulation of RNA metabolic process"/>
    <property type="evidence" value="ECO:0007669"/>
    <property type="project" value="InterPro"/>
</dbReference>
<keyword evidence="6 10" id="KW-0456">Lyase</keyword>
<dbReference type="GO" id="GO:0008948">
    <property type="term" value="F:oxaloacetate decarboxylase activity"/>
    <property type="evidence" value="ECO:0007669"/>
    <property type="project" value="UniProtKB-EC"/>
</dbReference>
<evidence type="ECO:0000313" key="11">
    <source>
        <dbReference type="EMBL" id="SDC56652.1"/>
    </source>
</evidence>
<evidence type="ECO:0000256" key="7">
    <source>
        <dbReference type="ARBA" id="ARBA00025046"/>
    </source>
</evidence>
<dbReference type="InterPro" id="IPR010203">
    <property type="entry name" value="RraA"/>
</dbReference>
<dbReference type="GO" id="GO:0047443">
    <property type="term" value="F:4-hydroxy-4-methyl-2-oxoglutarate aldolase activity"/>
    <property type="evidence" value="ECO:0007669"/>
    <property type="project" value="UniProtKB-EC"/>
</dbReference>
<dbReference type="Gene3D" id="3.50.30.40">
    <property type="entry name" value="Ribonuclease E inhibitor RraA/RraA-like"/>
    <property type="match status" value="1"/>
</dbReference>
<accession>A0A1G6MMB4</accession>
<evidence type="ECO:0000313" key="12">
    <source>
        <dbReference type="Proteomes" id="UP000242662"/>
    </source>
</evidence>
<feature type="binding site" evidence="9">
    <location>
        <position position="100"/>
    </location>
    <ligand>
        <name>Mg(2+)</name>
        <dbReference type="ChEBI" id="CHEBI:18420"/>
    </ligand>
</feature>
<evidence type="ECO:0000256" key="6">
    <source>
        <dbReference type="ARBA" id="ARBA00023239"/>
    </source>
</evidence>
<dbReference type="GO" id="GO:0008428">
    <property type="term" value="F:ribonuclease inhibitor activity"/>
    <property type="evidence" value="ECO:0007669"/>
    <property type="project" value="InterPro"/>
</dbReference>
<evidence type="ECO:0000256" key="10">
    <source>
        <dbReference type="RuleBase" id="RU004338"/>
    </source>
</evidence>